<evidence type="ECO:0000313" key="4">
    <source>
        <dbReference type="Proteomes" id="UP001596977"/>
    </source>
</evidence>
<evidence type="ECO:0000256" key="1">
    <source>
        <dbReference type="ARBA" id="ARBA00037961"/>
    </source>
</evidence>
<dbReference type="Gene3D" id="3.40.225.10">
    <property type="entry name" value="Class II aldolase/adducin N-terminal domain"/>
    <property type="match status" value="1"/>
</dbReference>
<protein>
    <submittedName>
        <fullName evidence="3">Class II aldolase/adducin family protein</fullName>
    </submittedName>
</protein>
<dbReference type="PANTHER" id="PTHR10672">
    <property type="entry name" value="ADDUCIN"/>
    <property type="match status" value="1"/>
</dbReference>
<dbReference type="NCBIfam" id="NF005451">
    <property type="entry name" value="PRK07044.1"/>
    <property type="match status" value="1"/>
</dbReference>
<proteinExistence type="inferred from homology"/>
<sequence>MATAIKQQSKVSEAEWAARQQLAACYRVFDMLGWSELIYNHITLRVPGEENAFLINPYGLHFSEVTASNLVKIDIEGNKLCDSPYPVNLAGFTQHSVFHRDLPDAHCIAHTHTTAGMAVSAIEGGLQPLNFYSCFLMGHIAYHDFEGITVRSEEGVRLVENLGDKRVMFLKNHGILVMGQTVPEAFMKHWLLQRACEIQLDILKTGVKPVVVPPEVVAVHQRDMSKVALPGGFGAPDFAAMVRLADRIDKGWRE</sequence>
<comment type="caution">
    <text evidence="3">The sequence shown here is derived from an EMBL/GenBank/DDBJ whole genome shotgun (WGS) entry which is preliminary data.</text>
</comment>
<organism evidence="3 4">
    <name type="scientific">Sphingomonas canadensis</name>
    <dbReference type="NCBI Taxonomy" id="1219257"/>
    <lineage>
        <taxon>Bacteria</taxon>
        <taxon>Pseudomonadati</taxon>
        <taxon>Pseudomonadota</taxon>
        <taxon>Alphaproteobacteria</taxon>
        <taxon>Sphingomonadales</taxon>
        <taxon>Sphingomonadaceae</taxon>
        <taxon>Sphingomonas</taxon>
    </lineage>
</organism>
<dbReference type="InterPro" id="IPR036409">
    <property type="entry name" value="Aldolase_II/adducin_N_sf"/>
</dbReference>
<evidence type="ECO:0000313" key="3">
    <source>
        <dbReference type="EMBL" id="MFD0948319.1"/>
    </source>
</evidence>
<dbReference type="Proteomes" id="UP001596977">
    <property type="component" value="Unassembled WGS sequence"/>
</dbReference>
<dbReference type="SUPFAM" id="SSF53639">
    <property type="entry name" value="AraD/HMP-PK domain-like"/>
    <property type="match status" value="1"/>
</dbReference>
<dbReference type="InterPro" id="IPR001303">
    <property type="entry name" value="Aldolase_II/adducin_N"/>
</dbReference>
<name>A0ABW3HAN0_9SPHN</name>
<feature type="domain" description="Class II aldolase/adducin N-terminal" evidence="2">
    <location>
        <begin position="20"/>
        <end position="200"/>
    </location>
</feature>
<comment type="similarity">
    <text evidence="1">Belongs to the aldolase class II family.</text>
</comment>
<dbReference type="PANTHER" id="PTHR10672:SF3">
    <property type="entry name" value="PROTEIN HU-LI TAI SHAO"/>
    <property type="match status" value="1"/>
</dbReference>
<dbReference type="EMBL" id="JBHTJG010000011">
    <property type="protein sequence ID" value="MFD0948319.1"/>
    <property type="molecule type" value="Genomic_DNA"/>
</dbReference>
<accession>A0ABW3HAN0</accession>
<reference evidence="4" key="1">
    <citation type="journal article" date="2019" name="Int. J. Syst. Evol. Microbiol.">
        <title>The Global Catalogue of Microorganisms (GCM) 10K type strain sequencing project: providing services to taxonomists for standard genome sequencing and annotation.</title>
        <authorList>
            <consortium name="The Broad Institute Genomics Platform"/>
            <consortium name="The Broad Institute Genome Sequencing Center for Infectious Disease"/>
            <person name="Wu L."/>
            <person name="Ma J."/>
        </authorList>
    </citation>
    <scope>NUCLEOTIDE SEQUENCE [LARGE SCALE GENOMIC DNA]</scope>
    <source>
        <strain evidence="4">CCUG 62982</strain>
    </source>
</reference>
<evidence type="ECO:0000259" key="2">
    <source>
        <dbReference type="SMART" id="SM01007"/>
    </source>
</evidence>
<dbReference type="SMART" id="SM01007">
    <property type="entry name" value="Aldolase_II"/>
    <property type="match status" value="1"/>
</dbReference>
<dbReference type="RefSeq" id="WP_264946050.1">
    <property type="nucleotide sequence ID" value="NZ_JAPDRA010000011.1"/>
</dbReference>
<keyword evidence="4" id="KW-1185">Reference proteome</keyword>
<gene>
    <name evidence="3" type="ORF">ACFQ1E_18415</name>
</gene>
<dbReference type="InterPro" id="IPR051017">
    <property type="entry name" value="Aldolase-II_Adducin_sf"/>
</dbReference>
<dbReference type="Pfam" id="PF00596">
    <property type="entry name" value="Aldolase_II"/>
    <property type="match status" value="1"/>
</dbReference>